<dbReference type="Proteomes" id="UP001056384">
    <property type="component" value="Chromosome 8"/>
</dbReference>
<sequence length="108" mass="11754">MKLFVVAFAYVAAAFAAPVLVELQENARAPAIIAGRDGTTEFDPDAAYKLKRSGDETTMSSIDARDGTTEFDPDAAYKARREENATSSPALESRDGTTEFNPDAIYRR</sequence>
<protein>
    <submittedName>
        <fullName evidence="3">Uncharacterized protein</fullName>
    </submittedName>
</protein>
<name>A0A9Q9B2B9_9PEZI</name>
<organism evidence="3 4">
    <name type="scientific">Septoria linicola</name>
    <dbReference type="NCBI Taxonomy" id="215465"/>
    <lineage>
        <taxon>Eukaryota</taxon>
        <taxon>Fungi</taxon>
        <taxon>Dikarya</taxon>
        <taxon>Ascomycota</taxon>
        <taxon>Pezizomycotina</taxon>
        <taxon>Dothideomycetes</taxon>
        <taxon>Dothideomycetidae</taxon>
        <taxon>Mycosphaerellales</taxon>
        <taxon>Mycosphaerellaceae</taxon>
        <taxon>Septoria</taxon>
    </lineage>
</organism>
<evidence type="ECO:0000313" key="4">
    <source>
        <dbReference type="Proteomes" id="UP001056384"/>
    </source>
</evidence>
<dbReference type="EMBL" id="CP099425">
    <property type="protein sequence ID" value="USW55956.1"/>
    <property type="molecule type" value="Genomic_DNA"/>
</dbReference>
<dbReference type="OrthoDB" id="3640889at2759"/>
<feature type="signal peptide" evidence="2">
    <location>
        <begin position="1"/>
        <end position="16"/>
    </location>
</feature>
<feature type="compositionally biased region" description="Basic and acidic residues" evidence="1">
    <location>
        <begin position="75"/>
        <end position="84"/>
    </location>
</feature>
<keyword evidence="4" id="KW-1185">Reference proteome</keyword>
<feature type="region of interest" description="Disordered" evidence="1">
    <location>
        <begin position="53"/>
        <end position="108"/>
    </location>
</feature>
<proteinExistence type="predicted"/>
<accession>A0A9Q9B2B9</accession>
<reference evidence="3" key="1">
    <citation type="submission" date="2022-06" db="EMBL/GenBank/DDBJ databases">
        <title>Complete genome sequences of two strains of the flax pathogen Septoria linicola.</title>
        <authorList>
            <person name="Lapalu N."/>
            <person name="Simon A."/>
            <person name="Demenou B."/>
            <person name="Paumier D."/>
            <person name="Guillot M.-P."/>
            <person name="Gout L."/>
            <person name="Valade R."/>
        </authorList>
    </citation>
    <scope>NUCLEOTIDE SEQUENCE</scope>
    <source>
        <strain evidence="3">SE15195</strain>
    </source>
</reference>
<dbReference type="AlphaFoldDB" id="A0A9Q9B2B9"/>
<evidence type="ECO:0000256" key="2">
    <source>
        <dbReference type="SAM" id="SignalP"/>
    </source>
</evidence>
<keyword evidence="2" id="KW-0732">Signal</keyword>
<evidence type="ECO:0000256" key="1">
    <source>
        <dbReference type="SAM" id="MobiDB-lite"/>
    </source>
</evidence>
<evidence type="ECO:0000313" key="3">
    <source>
        <dbReference type="EMBL" id="USW55956.1"/>
    </source>
</evidence>
<gene>
    <name evidence="3" type="ORF">Slin15195_G092750</name>
</gene>
<feature type="chain" id="PRO_5040483045" evidence="2">
    <location>
        <begin position="17"/>
        <end position="108"/>
    </location>
</feature>